<dbReference type="PANTHER" id="PTHR12110">
    <property type="entry name" value="HYDROXYPYRUVATE ISOMERASE"/>
    <property type="match status" value="1"/>
</dbReference>
<evidence type="ECO:0000313" key="3">
    <source>
        <dbReference type="Proteomes" id="UP000186777"/>
    </source>
</evidence>
<comment type="caution">
    <text evidence="2">The sequence shown here is derived from an EMBL/GenBank/DDBJ whole genome shotgun (WGS) entry which is preliminary data.</text>
</comment>
<proteinExistence type="predicted"/>
<organism evidence="2 3">
    <name type="scientific">Phascolarctobacterium succinatutens</name>
    <dbReference type="NCBI Taxonomy" id="626940"/>
    <lineage>
        <taxon>Bacteria</taxon>
        <taxon>Bacillati</taxon>
        <taxon>Bacillota</taxon>
        <taxon>Negativicutes</taxon>
        <taxon>Acidaminococcales</taxon>
        <taxon>Acidaminococcaceae</taxon>
        <taxon>Phascolarctobacterium</taxon>
    </lineage>
</organism>
<protein>
    <recommendedName>
        <fullName evidence="1">Xylose isomerase-like TIM barrel domain-containing protein</fullName>
    </recommendedName>
</protein>
<evidence type="ECO:0000313" key="2">
    <source>
        <dbReference type="EMBL" id="OLA39115.1"/>
    </source>
</evidence>
<dbReference type="Proteomes" id="UP000186777">
    <property type="component" value="Unassembled WGS sequence"/>
</dbReference>
<dbReference type="Pfam" id="PF01261">
    <property type="entry name" value="AP_endonuc_2"/>
    <property type="match status" value="1"/>
</dbReference>
<accession>A0A1Q6R9T6</accession>
<dbReference type="AlphaFoldDB" id="A0A1Q6R9T6"/>
<dbReference type="SUPFAM" id="SSF51658">
    <property type="entry name" value="Xylose isomerase-like"/>
    <property type="match status" value="1"/>
</dbReference>
<feature type="domain" description="Xylose isomerase-like TIM barrel" evidence="1">
    <location>
        <begin position="52"/>
        <end position="245"/>
    </location>
</feature>
<dbReference type="EMBL" id="MNTG01000002">
    <property type="protein sequence ID" value="OLA39115.1"/>
    <property type="molecule type" value="Genomic_DNA"/>
</dbReference>
<dbReference type="InterPro" id="IPR013022">
    <property type="entry name" value="Xyl_isomerase-like_TIM-brl"/>
</dbReference>
<dbReference type="RefSeq" id="WP_303679285.1">
    <property type="nucleotide sequence ID" value="NZ_DAWCKH010000089.1"/>
</dbReference>
<sequence>MKFEVSDLLFPAFTKDAMKNLDKQYGIEFFYEFGKDYYWNQQLEDWGERAFSIHAPCVALNLADKEQEIYKQAMEKTFAYAQKCKADFVVVHTNEAIAGDKEQLRELVISRLRKVITLGESYGVKVLIENVGLRTKNNVLFDLPAYLALFETFPQAGALIDTGHAHVNGWDIPEVVKALGERLAACHVHDNDGNGDAHLPVGQGDIEWTAYFDAVKKYAPQATQVFEYCCGFNNTKDLEEHIAELKANYKL</sequence>
<dbReference type="STRING" id="626940.BHW43_01955"/>
<reference evidence="2 3" key="1">
    <citation type="journal article" date="2016" name="Nat. Biotechnol.">
        <title>Measurement of bacterial replication rates in microbial communities.</title>
        <authorList>
            <person name="Brown C.T."/>
            <person name="Olm M.R."/>
            <person name="Thomas B.C."/>
            <person name="Banfield J.F."/>
        </authorList>
    </citation>
    <scope>NUCLEOTIDE SEQUENCE [LARGE SCALE GENOMIC DNA]</scope>
    <source>
        <strain evidence="2">46_33</strain>
    </source>
</reference>
<dbReference type="PANTHER" id="PTHR12110:SF21">
    <property type="entry name" value="XYLOSE ISOMERASE-LIKE TIM BARREL DOMAIN-CONTAINING PROTEIN"/>
    <property type="match status" value="1"/>
</dbReference>
<dbReference type="Gene3D" id="3.20.20.150">
    <property type="entry name" value="Divalent-metal-dependent TIM barrel enzymes"/>
    <property type="match status" value="1"/>
</dbReference>
<gene>
    <name evidence="2" type="ORF">BHW43_01955</name>
</gene>
<dbReference type="InterPro" id="IPR050312">
    <property type="entry name" value="IolE/XylAMocC-like"/>
</dbReference>
<evidence type="ECO:0000259" key="1">
    <source>
        <dbReference type="Pfam" id="PF01261"/>
    </source>
</evidence>
<name>A0A1Q6R9T6_9FIRM</name>
<dbReference type="InterPro" id="IPR036237">
    <property type="entry name" value="Xyl_isomerase-like_sf"/>
</dbReference>